<organism evidence="1 2">
    <name type="scientific">Dawidia soli</name>
    <dbReference type="NCBI Taxonomy" id="2782352"/>
    <lineage>
        <taxon>Bacteria</taxon>
        <taxon>Pseudomonadati</taxon>
        <taxon>Bacteroidota</taxon>
        <taxon>Cytophagia</taxon>
        <taxon>Cytophagales</taxon>
        <taxon>Chryseotaleaceae</taxon>
        <taxon>Dawidia</taxon>
    </lineage>
</organism>
<proteinExistence type="predicted"/>
<protein>
    <submittedName>
        <fullName evidence="1">Uncharacterized protein</fullName>
    </submittedName>
</protein>
<keyword evidence="2" id="KW-1185">Reference proteome</keyword>
<dbReference type="EMBL" id="JAHESC010000005">
    <property type="protein sequence ID" value="MBT1685843.1"/>
    <property type="molecule type" value="Genomic_DNA"/>
</dbReference>
<dbReference type="Pfam" id="PF22028">
    <property type="entry name" value="DUF6934"/>
    <property type="match status" value="1"/>
</dbReference>
<comment type="caution">
    <text evidence="1">The sequence shown here is derived from an EMBL/GenBank/DDBJ whole genome shotgun (WGS) entry which is preliminary data.</text>
</comment>
<evidence type="ECO:0000313" key="1">
    <source>
        <dbReference type="EMBL" id="MBT1685843.1"/>
    </source>
</evidence>
<gene>
    <name evidence="1" type="ORF">KK078_04710</name>
</gene>
<accession>A0AAP2D5N9</accession>
<reference evidence="1 2" key="1">
    <citation type="submission" date="2021-05" db="EMBL/GenBank/DDBJ databases">
        <title>A Polyphasic approach of four new species of the genus Ohtaekwangia: Ohtaekwangia histidinii sp. nov., Ohtaekwangia cretensis sp. nov., Ohtaekwangia indiensis sp. nov., Ohtaekwangia reichenbachii sp. nov. from diverse environment.</title>
        <authorList>
            <person name="Octaviana S."/>
        </authorList>
    </citation>
    <scope>NUCLEOTIDE SEQUENCE [LARGE SCALE GENOMIC DNA]</scope>
    <source>
        <strain evidence="1 2">PWU37</strain>
    </source>
</reference>
<sequence length="147" mass="17003">MKNEQYVVESSSSLLKFEFHSEGPKGRIRKQIVFRAFEDAPTVFNLGFGDVDENDEINDTVVTDNRDSQKVLTTVALAVLRFYEKYSGNFVYVTGSTKSRTRMYRMGIAKNIEEISASFVIYGYVNDSWEEFKQNTDYQAFLIEKKN</sequence>
<dbReference type="RefSeq" id="WP_254089095.1">
    <property type="nucleotide sequence ID" value="NZ_JAHESC010000005.1"/>
</dbReference>
<name>A0AAP2D5N9_9BACT</name>
<evidence type="ECO:0000313" key="2">
    <source>
        <dbReference type="Proteomes" id="UP001319180"/>
    </source>
</evidence>
<dbReference type="AlphaFoldDB" id="A0AAP2D5N9"/>
<dbReference type="InterPro" id="IPR053865">
    <property type="entry name" value="DUF6934"/>
</dbReference>
<dbReference type="Proteomes" id="UP001319180">
    <property type="component" value="Unassembled WGS sequence"/>
</dbReference>